<dbReference type="Proteomes" id="UP001385951">
    <property type="component" value="Unassembled WGS sequence"/>
</dbReference>
<organism evidence="1 2">
    <name type="scientific">Cerrena zonata</name>
    <dbReference type="NCBI Taxonomy" id="2478898"/>
    <lineage>
        <taxon>Eukaryota</taxon>
        <taxon>Fungi</taxon>
        <taxon>Dikarya</taxon>
        <taxon>Basidiomycota</taxon>
        <taxon>Agaricomycotina</taxon>
        <taxon>Agaricomycetes</taxon>
        <taxon>Polyporales</taxon>
        <taxon>Cerrenaceae</taxon>
        <taxon>Cerrena</taxon>
    </lineage>
</organism>
<sequence length="187" mass="20787">MDPTTLSIPETPQLLNSLSYNISPFSHLANIPRQERSLYRGDPVVRKLLDALVFFLHTCPNRGDRFAMTLTVVQDEIVATVAANTPDDIALSDPSSPQVILNTVWRHMLACSGMTPKPVEHTEFATYVLETHLPLLPSYISTACCVSAQILYIKISSRSLFESTFSQTLLLGVSTCQPVLRIGQRQR</sequence>
<evidence type="ECO:0000313" key="1">
    <source>
        <dbReference type="EMBL" id="KAK7682100.1"/>
    </source>
</evidence>
<dbReference type="AlphaFoldDB" id="A0AAW0FTB8"/>
<name>A0AAW0FTB8_9APHY</name>
<proteinExistence type="predicted"/>
<keyword evidence="2" id="KW-1185">Reference proteome</keyword>
<reference evidence="1 2" key="1">
    <citation type="submission" date="2022-09" db="EMBL/GenBank/DDBJ databases">
        <authorList>
            <person name="Palmer J.M."/>
        </authorList>
    </citation>
    <scope>NUCLEOTIDE SEQUENCE [LARGE SCALE GENOMIC DNA]</scope>
    <source>
        <strain evidence="1 2">DSM 7382</strain>
    </source>
</reference>
<protein>
    <submittedName>
        <fullName evidence="1">Uncharacterized protein</fullName>
    </submittedName>
</protein>
<accession>A0AAW0FTB8</accession>
<evidence type="ECO:0000313" key="2">
    <source>
        <dbReference type="Proteomes" id="UP001385951"/>
    </source>
</evidence>
<dbReference type="EMBL" id="JASBNA010000037">
    <property type="protein sequence ID" value="KAK7682100.1"/>
    <property type="molecule type" value="Genomic_DNA"/>
</dbReference>
<gene>
    <name evidence="1" type="ORF">QCA50_014686</name>
</gene>
<comment type="caution">
    <text evidence="1">The sequence shown here is derived from an EMBL/GenBank/DDBJ whole genome shotgun (WGS) entry which is preliminary data.</text>
</comment>